<protein>
    <submittedName>
        <fullName evidence="4">Regulatory factor X-associated protein</fullName>
    </submittedName>
</protein>
<keyword evidence="3" id="KW-1185">Reference proteome</keyword>
<dbReference type="InterPro" id="IPR029316">
    <property type="entry name" value="RFXAP_RFXANK-bd"/>
</dbReference>
<feature type="region of interest" description="Disordered" evidence="1">
    <location>
        <begin position="262"/>
        <end position="320"/>
    </location>
</feature>
<feature type="domain" description="Regulatory factor X-associated protein RFXANK-binding" evidence="2">
    <location>
        <begin position="512"/>
        <end position="639"/>
    </location>
</feature>
<organism evidence="3 4">
    <name type="scientific">Neophocaena asiaeorientalis asiaeorientalis</name>
    <name type="common">Yangtze finless porpoise</name>
    <name type="synonym">Neophocaena phocaenoides subsp. asiaeorientalis</name>
    <dbReference type="NCBI Taxonomy" id="1706337"/>
    <lineage>
        <taxon>Eukaryota</taxon>
        <taxon>Metazoa</taxon>
        <taxon>Chordata</taxon>
        <taxon>Craniata</taxon>
        <taxon>Vertebrata</taxon>
        <taxon>Euteleostomi</taxon>
        <taxon>Mammalia</taxon>
        <taxon>Eutheria</taxon>
        <taxon>Laurasiatheria</taxon>
        <taxon>Artiodactyla</taxon>
        <taxon>Whippomorpha</taxon>
        <taxon>Cetacea</taxon>
        <taxon>Odontoceti</taxon>
        <taxon>Phocoenidae</taxon>
        <taxon>Neophocaena</taxon>
    </lineage>
</organism>
<feature type="region of interest" description="Disordered" evidence="1">
    <location>
        <begin position="374"/>
        <end position="399"/>
    </location>
</feature>
<dbReference type="InParanoid" id="A0A341CBS8"/>
<dbReference type="Proteomes" id="UP000252040">
    <property type="component" value="Unplaced"/>
</dbReference>
<dbReference type="GeneID" id="112406689"/>
<feature type="compositionally biased region" description="Polar residues" evidence="1">
    <location>
        <begin position="509"/>
        <end position="518"/>
    </location>
</feature>
<name>A0A341CBS8_NEOAA</name>
<dbReference type="InterPro" id="IPR038308">
    <property type="entry name" value="RFXAP_C_sf"/>
</dbReference>
<dbReference type="Gene3D" id="6.10.290.30">
    <property type="entry name" value="Regulatory factor X-associated C-terminal binding domain"/>
    <property type="match status" value="1"/>
</dbReference>
<dbReference type="RefSeq" id="XP_024611407.1">
    <property type="nucleotide sequence ID" value="XM_024755639.1"/>
</dbReference>
<evidence type="ECO:0000256" key="1">
    <source>
        <dbReference type="SAM" id="MobiDB-lite"/>
    </source>
</evidence>
<feature type="region of interest" description="Disordered" evidence="1">
    <location>
        <begin position="452"/>
        <end position="518"/>
    </location>
</feature>
<evidence type="ECO:0000313" key="4">
    <source>
        <dbReference type="RefSeq" id="XP_024611407.1"/>
    </source>
</evidence>
<feature type="compositionally biased region" description="Acidic residues" evidence="1">
    <location>
        <begin position="452"/>
        <end position="466"/>
    </location>
</feature>
<dbReference type="CTD" id="5994"/>
<dbReference type="PANTHER" id="PTHR15110">
    <property type="entry name" value="REGULATORY FACTOR X-ASSOCIATED PROTEIN"/>
    <property type="match status" value="1"/>
</dbReference>
<accession>A0A341CBS8</accession>
<dbReference type="Pfam" id="PF15289">
    <property type="entry name" value="RFXA_RFXANK_bdg"/>
    <property type="match status" value="1"/>
</dbReference>
<evidence type="ECO:0000259" key="2">
    <source>
        <dbReference type="Pfam" id="PF15289"/>
    </source>
</evidence>
<gene>
    <name evidence="4" type="primary">RFXAP</name>
</gene>
<proteinExistence type="predicted"/>
<evidence type="ECO:0000313" key="3">
    <source>
        <dbReference type="Proteomes" id="UP000252040"/>
    </source>
</evidence>
<dbReference type="GO" id="GO:0005634">
    <property type="term" value="C:nucleus"/>
    <property type="evidence" value="ECO:0007669"/>
    <property type="project" value="TreeGrafter"/>
</dbReference>
<dbReference type="PANTHER" id="PTHR15110:SF2">
    <property type="entry name" value="REGULATORY FACTOR X-ASSOCIATED PROTEIN"/>
    <property type="match status" value="1"/>
</dbReference>
<feature type="region of interest" description="Disordered" evidence="1">
    <location>
        <begin position="1"/>
        <end position="30"/>
    </location>
</feature>
<sequence length="644" mass="68687">MPTSTPRPERKAGVGQKNGGFSGGHSRSPSTLAEVNSSLWEGYQDFIEAVKGQECQIQKEKQAMLGGGHQGHLHWYQSTALGCRCPKQVSALVSFCPGLEVPKERAWLKLPAAGWRKTGLSVMVPQRQLTSQERFRKPKTQQEEGGCQRSKNSNCSSLRDDETWAGEGSGSQITKGLVSHAEKCVHFPDENGKYMKGLEQESNRFRLDFRKMALAAKNMQTHAPNCWLLAASASVNEFKPRLPKDFDLLALYTGRVGSRQKRCPAQHLSTSSALSKPAGAGGDRAAQHLPPESTAHAQSDPPAAAQLRPSEAPGSLKGTELGAPLLSQPLFLSRVPGRWFAKCSWARQVLKGWGRGPPPGLSSTEVKAVAEGAGPGAASGALRPGAPAPASGQARAPTPVPAAASQFTLLVMRPCGGPDEAAAEGVLRQAPALGGSAGAGKPVRYLCEVAGDGEEEAGEDETDLLDTSDPPGGGESTASLEDLEDEETHSGGEGGSGGARRRGSGGGSMSKTCTYEGCSETTSQVAKQRKPWMCKKHRNKMYKDKYKKKKSDQALNCGGAAQAGSAGNVKLEESADNILSIVKQRTGSFGDRPARPTLLEQVLNQKRLSLLRSPEVVQFLQKQQQLLNQQVLEQRQQQFPGTSV</sequence>
<feature type="compositionally biased region" description="Gly residues" evidence="1">
    <location>
        <begin position="491"/>
        <end position="508"/>
    </location>
</feature>
<dbReference type="STRING" id="1706337.A0A341CBS8"/>
<feature type="region of interest" description="Disordered" evidence="1">
    <location>
        <begin position="131"/>
        <end position="171"/>
    </location>
</feature>
<dbReference type="KEGG" id="nasi:112406689"/>
<dbReference type="AlphaFoldDB" id="A0A341CBS8"/>
<reference evidence="4" key="1">
    <citation type="submission" date="2025-08" db="UniProtKB">
        <authorList>
            <consortium name="RefSeq"/>
        </authorList>
    </citation>
    <scope>IDENTIFICATION</scope>
    <source>
        <tissue evidence="4">Meat</tissue>
    </source>
</reference>
<dbReference type="GO" id="GO:0006357">
    <property type="term" value="P:regulation of transcription by RNA polymerase II"/>
    <property type="evidence" value="ECO:0007669"/>
    <property type="project" value="TreeGrafter"/>
</dbReference>
<feature type="compositionally biased region" description="Low complexity" evidence="1">
    <location>
        <begin position="374"/>
        <end position="392"/>
    </location>
</feature>